<protein>
    <submittedName>
        <fullName evidence="10">MBL fold metallo-hydrolase</fullName>
    </submittedName>
</protein>
<comment type="similarity">
    <text evidence="2">Belongs to the metallo-beta-lactamase superfamily.</text>
</comment>
<dbReference type="InterPro" id="IPR036866">
    <property type="entry name" value="RibonucZ/Hydroxyglut_hydro"/>
</dbReference>
<dbReference type="Pfam" id="PF00753">
    <property type="entry name" value="Lactamase_B"/>
    <property type="match status" value="1"/>
</dbReference>
<keyword evidence="11" id="KW-1185">Reference proteome</keyword>
<dbReference type="PANTHER" id="PTHR42978">
    <property type="entry name" value="QUORUM-QUENCHING LACTONASE YTNP-RELATED-RELATED"/>
    <property type="match status" value="1"/>
</dbReference>
<dbReference type="PANTHER" id="PTHR42978:SF2">
    <property type="entry name" value="102 KBASES UNSTABLE REGION: FROM 1 TO 119443"/>
    <property type="match status" value="1"/>
</dbReference>
<evidence type="ECO:0000256" key="2">
    <source>
        <dbReference type="ARBA" id="ARBA00007749"/>
    </source>
</evidence>
<reference evidence="11" key="1">
    <citation type="journal article" date="2019" name="Int. J. Syst. Evol. Microbiol.">
        <title>The Global Catalogue of Microorganisms (GCM) 10K type strain sequencing project: providing services to taxonomists for standard genome sequencing and annotation.</title>
        <authorList>
            <consortium name="The Broad Institute Genomics Platform"/>
            <consortium name="The Broad Institute Genome Sequencing Center for Infectious Disease"/>
            <person name="Wu L."/>
            <person name="Ma J."/>
        </authorList>
    </citation>
    <scope>NUCLEOTIDE SEQUENCE [LARGE SCALE GENOMIC DNA]</scope>
    <source>
        <strain evidence="11">CCUG 53270</strain>
    </source>
</reference>
<dbReference type="CDD" id="cd07730">
    <property type="entry name" value="metallo-hydrolase-like_MBL-fold"/>
    <property type="match status" value="1"/>
</dbReference>
<organism evidence="10 11">
    <name type="scientific">Paenibacillus vulneris</name>
    <dbReference type="NCBI Taxonomy" id="1133364"/>
    <lineage>
        <taxon>Bacteria</taxon>
        <taxon>Bacillati</taxon>
        <taxon>Bacillota</taxon>
        <taxon>Bacilli</taxon>
        <taxon>Bacillales</taxon>
        <taxon>Paenibacillaceae</taxon>
        <taxon>Paenibacillus</taxon>
    </lineage>
</organism>
<dbReference type="SMART" id="SM00849">
    <property type="entry name" value="Lactamase_B"/>
    <property type="match status" value="1"/>
</dbReference>
<evidence type="ECO:0000256" key="3">
    <source>
        <dbReference type="ARBA" id="ARBA00022723"/>
    </source>
</evidence>
<keyword evidence="5" id="KW-0862">Zinc</keyword>
<dbReference type="InterPro" id="IPR051013">
    <property type="entry name" value="MBL_superfamily_lactonases"/>
</dbReference>
<dbReference type="EMBL" id="JBHTLU010000013">
    <property type="protein sequence ID" value="MFD1220699.1"/>
    <property type="molecule type" value="Genomic_DNA"/>
</dbReference>
<comment type="cofactor">
    <cofactor evidence="1">
        <name>Zn(2+)</name>
        <dbReference type="ChEBI" id="CHEBI:29105"/>
    </cofactor>
</comment>
<evidence type="ECO:0000256" key="5">
    <source>
        <dbReference type="ARBA" id="ARBA00022833"/>
    </source>
</evidence>
<evidence type="ECO:0000259" key="9">
    <source>
        <dbReference type="SMART" id="SM00849"/>
    </source>
</evidence>
<evidence type="ECO:0000313" key="11">
    <source>
        <dbReference type="Proteomes" id="UP001597180"/>
    </source>
</evidence>
<dbReference type="SUPFAM" id="SSF56281">
    <property type="entry name" value="Metallo-hydrolase/oxidoreductase"/>
    <property type="match status" value="1"/>
</dbReference>
<comment type="catalytic activity">
    <reaction evidence="8">
        <text>3',5'-cyclic UMP + H2O = UMP + H(+)</text>
        <dbReference type="Rhea" id="RHEA:70575"/>
        <dbReference type="ChEBI" id="CHEBI:15377"/>
        <dbReference type="ChEBI" id="CHEBI:15378"/>
        <dbReference type="ChEBI" id="CHEBI:57865"/>
        <dbReference type="ChEBI" id="CHEBI:184387"/>
    </reaction>
    <physiologicalReaction direction="left-to-right" evidence="8">
        <dbReference type="Rhea" id="RHEA:70576"/>
    </physiologicalReaction>
</comment>
<dbReference type="InterPro" id="IPR001279">
    <property type="entry name" value="Metallo-B-lactamas"/>
</dbReference>
<proteinExistence type="inferred from homology"/>
<comment type="catalytic activity">
    <reaction evidence="6">
        <text>3',5'-cyclic CMP + H2O = CMP + H(+)</text>
        <dbReference type="Rhea" id="RHEA:72675"/>
        <dbReference type="ChEBI" id="CHEBI:15377"/>
        <dbReference type="ChEBI" id="CHEBI:15378"/>
        <dbReference type="ChEBI" id="CHEBI:58003"/>
        <dbReference type="ChEBI" id="CHEBI:60377"/>
    </reaction>
    <physiologicalReaction direction="left-to-right" evidence="6">
        <dbReference type="Rhea" id="RHEA:72676"/>
    </physiologicalReaction>
</comment>
<evidence type="ECO:0000313" key="10">
    <source>
        <dbReference type="EMBL" id="MFD1220699.1"/>
    </source>
</evidence>
<keyword evidence="4" id="KW-0378">Hydrolase</keyword>
<evidence type="ECO:0000256" key="7">
    <source>
        <dbReference type="ARBA" id="ARBA00034301"/>
    </source>
</evidence>
<feature type="domain" description="Metallo-beta-lactamase" evidence="9">
    <location>
        <begin position="43"/>
        <end position="276"/>
    </location>
</feature>
<dbReference type="RefSeq" id="WP_345587271.1">
    <property type="nucleotide sequence ID" value="NZ_BAABJG010000006.1"/>
</dbReference>
<dbReference type="Gene3D" id="3.60.15.10">
    <property type="entry name" value="Ribonuclease Z/Hydroxyacylglutathione hydrolase-like"/>
    <property type="match status" value="1"/>
</dbReference>
<sequence>MPLGIRNSMVKVYTEVSLMAAGYCTHKERITIRGGSGRTVRFPALFALIEHPERGPVLFDTGYTDRFFEETARWPYSLYGRMTPVYYTPEDSAAHQLRIRGIDPADIRYIIISHFHADHIAGLRDFPNAKFVYLHEAYDAVRYRKGWSAVAAGYLPRLLPDDFEARSLPIDERRLIELPPELPFRRGMDVFWDGSVIAVDVPGHAAGQIGIIMSSESQAYFLCADAVWSSRAYRELLPPHWMAGFIMANRVQYRDSFHKVHQVYKQCPELRIIPSHCGEVWDSLVKGGAEG</sequence>
<gene>
    <name evidence="10" type="ORF">ACFQ4B_11245</name>
</gene>
<accession>A0ABW3UMI3</accession>
<evidence type="ECO:0000256" key="4">
    <source>
        <dbReference type="ARBA" id="ARBA00022801"/>
    </source>
</evidence>
<comment type="caution">
    <text evidence="10">The sequence shown here is derived from an EMBL/GenBank/DDBJ whole genome shotgun (WGS) entry which is preliminary data.</text>
</comment>
<keyword evidence="3" id="KW-0479">Metal-binding</keyword>
<evidence type="ECO:0000256" key="6">
    <source>
        <dbReference type="ARBA" id="ARBA00034221"/>
    </source>
</evidence>
<evidence type="ECO:0000256" key="1">
    <source>
        <dbReference type="ARBA" id="ARBA00001947"/>
    </source>
</evidence>
<name>A0ABW3UMI3_9BACL</name>
<comment type="function">
    <text evidence="7">Counteracts the endogenous Pycsar antiviral defense system. Phosphodiesterase that enables metal-dependent hydrolysis of host cyclic nucleotide Pycsar defense signals such as cCMP and cUMP.</text>
</comment>
<dbReference type="Proteomes" id="UP001597180">
    <property type="component" value="Unassembled WGS sequence"/>
</dbReference>
<evidence type="ECO:0000256" key="8">
    <source>
        <dbReference type="ARBA" id="ARBA00048505"/>
    </source>
</evidence>